<protein>
    <submittedName>
        <fullName evidence="1">Folate-binding Fe/S cluster repair protein</fullName>
    </submittedName>
</protein>
<name>A0AAU7SVP7_9GAMM</name>
<dbReference type="PANTHER" id="PTHR22602">
    <property type="entry name" value="TRANSFERASE CAF17, MITOCHONDRIAL-RELATED"/>
    <property type="match status" value="1"/>
</dbReference>
<sequence length="241" mass="26549">MSTSTAFTLFTLKGVDAQKFLQGQVTLNAEALAENLTRYTAICSLKGRIQFGLWLKKISPESFEIVVTNDQAEEFANHIKKFGAFSKMKLEQVGQVFPTLNGDSTDFSSTETDITAWQLQAIEAGQAWIEATTAQEFQPQELRLHQREGVHYDKGCYLGQEIIARLWFKAKPKHWLHLVQSSGDAPAAATQLNNDVEVVNSIAVDGGYKALVVAKPAALEELGLQVLDLPEALNGDVARPQ</sequence>
<dbReference type="Gene3D" id="3.30.70.1400">
    <property type="entry name" value="Aminomethyltransferase beta-barrel domains"/>
    <property type="match status" value="1"/>
</dbReference>
<dbReference type="GO" id="GO:0016226">
    <property type="term" value="P:iron-sulfur cluster assembly"/>
    <property type="evidence" value="ECO:0007669"/>
    <property type="project" value="TreeGrafter"/>
</dbReference>
<evidence type="ECO:0000313" key="1">
    <source>
        <dbReference type="EMBL" id="XBU15101.1"/>
    </source>
</evidence>
<dbReference type="SUPFAM" id="SSF103025">
    <property type="entry name" value="Folate-binding domain"/>
    <property type="match status" value="1"/>
</dbReference>
<dbReference type="PANTHER" id="PTHR22602:SF0">
    <property type="entry name" value="TRANSFERASE CAF17, MITOCHONDRIAL-RELATED"/>
    <property type="match status" value="1"/>
</dbReference>
<proteinExistence type="predicted"/>
<gene>
    <name evidence="1" type="ORF">ABJ384_11680</name>
</gene>
<dbReference type="InterPro" id="IPR045179">
    <property type="entry name" value="YgfZ/GcvT"/>
</dbReference>
<dbReference type="NCBIfam" id="TIGR03317">
    <property type="entry name" value="ygfZ_signature"/>
    <property type="match status" value="1"/>
</dbReference>
<dbReference type="Gene3D" id="2.40.30.160">
    <property type="match status" value="1"/>
</dbReference>
<dbReference type="InterPro" id="IPR017703">
    <property type="entry name" value="YgfZ/GCV_T_CS"/>
</dbReference>
<dbReference type="AlphaFoldDB" id="A0AAU7SVP7"/>
<organism evidence="1">
    <name type="scientific">Acinetobacter sp. A1-4-2</name>
    <dbReference type="NCBI Taxonomy" id="3156489"/>
    <lineage>
        <taxon>Bacteria</taxon>
        <taxon>Pseudomonadati</taxon>
        <taxon>Pseudomonadota</taxon>
        <taxon>Gammaproteobacteria</taxon>
        <taxon>Moraxellales</taxon>
        <taxon>Moraxellaceae</taxon>
        <taxon>Acinetobacter</taxon>
    </lineage>
</organism>
<dbReference type="RefSeq" id="WP_349927489.1">
    <property type="nucleotide sequence ID" value="NZ_CP157981.1"/>
</dbReference>
<reference evidence="1" key="1">
    <citation type="submission" date="2024-06" db="EMBL/GenBank/DDBJ databases">
        <authorList>
            <person name="Song Z."/>
        </authorList>
    </citation>
    <scope>NUCLEOTIDE SEQUENCE</scope>
    <source>
        <strain evidence="1">A1-4-2</strain>
    </source>
</reference>
<accession>A0AAU7SVP7</accession>
<dbReference type="EMBL" id="CP157981">
    <property type="protein sequence ID" value="XBU15101.1"/>
    <property type="molecule type" value="Genomic_DNA"/>
</dbReference>